<keyword evidence="4" id="KW-1185">Reference proteome</keyword>
<proteinExistence type="predicted"/>
<sequence length="166" mass="19383">MLQIDAMVSNTEPTGHADWPAMEADYWQTTKKARDREDATLLHEHSLRQDQLDQGIGELYERRSHLLNAMKEVDANIEFRNAEKQRLLREFEMRRAALQTQRQDEDRSQQNWFARAQENSPRDGERTTPESKSGASNQARILPNPTANWTSINATRPRKSVWQRLP</sequence>
<feature type="region of interest" description="Disordered" evidence="2">
    <location>
        <begin position="115"/>
        <end position="166"/>
    </location>
</feature>
<dbReference type="AlphaFoldDB" id="A0A9W8THB1"/>
<evidence type="ECO:0000256" key="2">
    <source>
        <dbReference type="SAM" id="MobiDB-lite"/>
    </source>
</evidence>
<evidence type="ECO:0000256" key="1">
    <source>
        <dbReference type="SAM" id="Coils"/>
    </source>
</evidence>
<dbReference type="Proteomes" id="UP001148614">
    <property type="component" value="Unassembled WGS sequence"/>
</dbReference>
<reference evidence="3" key="1">
    <citation type="submission" date="2022-07" db="EMBL/GenBank/DDBJ databases">
        <title>Genome Sequence of Xylaria arbuscula.</title>
        <authorList>
            <person name="Buettner E."/>
        </authorList>
    </citation>
    <scope>NUCLEOTIDE SEQUENCE</scope>
    <source>
        <strain evidence="3">VT107</strain>
    </source>
</reference>
<feature type="coiled-coil region" evidence="1">
    <location>
        <begin position="70"/>
        <end position="101"/>
    </location>
</feature>
<evidence type="ECO:0000313" key="3">
    <source>
        <dbReference type="EMBL" id="KAJ3552470.1"/>
    </source>
</evidence>
<feature type="compositionally biased region" description="Basic residues" evidence="2">
    <location>
        <begin position="156"/>
        <end position="166"/>
    </location>
</feature>
<dbReference type="VEuPathDB" id="FungiDB:F4678DRAFT_469330"/>
<comment type="caution">
    <text evidence="3">The sequence shown here is derived from an EMBL/GenBank/DDBJ whole genome shotgun (WGS) entry which is preliminary data.</text>
</comment>
<accession>A0A9W8THB1</accession>
<feature type="compositionally biased region" description="Basic and acidic residues" evidence="2">
    <location>
        <begin position="120"/>
        <end position="129"/>
    </location>
</feature>
<keyword evidence="1" id="KW-0175">Coiled coil</keyword>
<dbReference type="EMBL" id="JANPWZ010003476">
    <property type="protein sequence ID" value="KAJ3552470.1"/>
    <property type="molecule type" value="Genomic_DNA"/>
</dbReference>
<organism evidence="3 4">
    <name type="scientific">Xylaria arbuscula</name>
    <dbReference type="NCBI Taxonomy" id="114810"/>
    <lineage>
        <taxon>Eukaryota</taxon>
        <taxon>Fungi</taxon>
        <taxon>Dikarya</taxon>
        <taxon>Ascomycota</taxon>
        <taxon>Pezizomycotina</taxon>
        <taxon>Sordariomycetes</taxon>
        <taxon>Xylariomycetidae</taxon>
        <taxon>Xylariales</taxon>
        <taxon>Xylariaceae</taxon>
        <taxon>Xylaria</taxon>
    </lineage>
</organism>
<name>A0A9W8THB1_9PEZI</name>
<protein>
    <submittedName>
        <fullName evidence="3">Uncharacterized protein</fullName>
    </submittedName>
</protein>
<gene>
    <name evidence="3" type="ORF">NPX13_g11103</name>
</gene>
<feature type="compositionally biased region" description="Polar residues" evidence="2">
    <location>
        <begin position="130"/>
        <end position="154"/>
    </location>
</feature>
<evidence type="ECO:0000313" key="4">
    <source>
        <dbReference type="Proteomes" id="UP001148614"/>
    </source>
</evidence>